<comment type="caution">
    <text evidence="6">The sequence shown here is derived from an EMBL/GenBank/DDBJ whole genome shotgun (WGS) entry which is preliminary data.</text>
</comment>
<feature type="domain" description="HpcH/HpaI aldolase/citrate lyase" evidence="5">
    <location>
        <begin position="7"/>
        <end position="235"/>
    </location>
</feature>
<protein>
    <submittedName>
        <fullName evidence="6">HpcH/HpaI aldolase/citrate lyase family protein</fullName>
    </submittedName>
</protein>
<sequence length="298" mass="32008">MTDLPIRSFLFIPGDSEKKMGKVDGTAADAFIFDLEDAVAVARKPVAREMVPAFIKERPRGQRKAQYWVRVNPLDTPWTLEDLAAIVSAAPDGIMLPKVNGPQDVAQVSHYLSALETAAGIEVGSIKILPVATETAISPFRLGDYAGAGLDRLYGLTWGAEDLSSAIGASGNTDESGQWTLTYRMVRSLCLLGAHAAGVEAVDTLYVDFRDPDGLRTSCMAARAEGFSGRVAIHPAQVDIINESFSPSSAEVDFARRVVDLFAANPDSGTLGLDGKMLDIPHLKQAQRTLAMHEARHG</sequence>
<dbReference type="EMBL" id="JBHRVU010000005">
    <property type="protein sequence ID" value="MFC3443483.1"/>
    <property type="molecule type" value="Genomic_DNA"/>
</dbReference>
<dbReference type="RefSeq" id="WP_380798262.1">
    <property type="nucleotide sequence ID" value="NZ_JBHRVU010000005.1"/>
</dbReference>
<dbReference type="SUPFAM" id="SSF51621">
    <property type="entry name" value="Phosphoenolpyruvate/pyruvate domain"/>
    <property type="match status" value="1"/>
</dbReference>
<evidence type="ECO:0000256" key="1">
    <source>
        <dbReference type="ARBA" id="ARBA00001946"/>
    </source>
</evidence>
<dbReference type="Proteomes" id="UP001595681">
    <property type="component" value="Unassembled WGS sequence"/>
</dbReference>
<evidence type="ECO:0000313" key="6">
    <source>
        <dbReference type="EMBL" id="MFC3443483.1"/>
    </source>
</evidence>
<dbReference type="InterPro" id="IPR040442">
    <property type="entry name" value="Pyrv_kinase-like_dom_sf"/>
</dbReference>
<dbReference type="Gene3D" id="3.20.20.60">
    <property type="entry name" value="Phosphoenolpyruvate-binding domains"/>
    <property type="match status" value="1"/>
</dbReference>
<evidence type="ECO:0000256" key="3">
    <source>
        <dbReference type="ARBA" id="ARBA00022723"/>
    </source>
</evidence>
<keyword evidence="3" id="KW-0479">Metal-binding</keyword>
<dbReference type="InterPro" id="IPR011206">
    <property type="entry name" value="Citrate_lyase_beta/mcl1/mcl2"/>
</dbReference>
<evidence type="ECO:0000256" key="4">
    <source>
        <dbReference type="ARBA" id="ARBA00022842"/>
    </source>
</evidence>
<dbReference type="PIRSF" id="PIRSF015582">
    <property type="entry name" value="Cit_lyase_B"/>
    <property type="match status" value="1"/>
</dbReference>
<gene>
    <name evidence="6" type="ORF">ACFOKF_20205</name>
</gene>
<keyword evidence="4" id="KW-0460">Magnesium</keyword>
<dbReference type="GO" id="GO:0016829">
    <property type="term" value="F:lyase activity"/>
    <property type="evidence" value="ECO:0007669"/>
    <property type="project" value="UniProtKB-KW"/>
</dbReference>
<dbReference type="InterPro" id="IPR015813">
    <property type="entry name" value="Pyrv/PenolPyrv_kinase-like_dom"/>
</dbReference>
<keyword evidence="7" id="KW-1185">Reference proteome</keyword>
<evidence type="ECO:0000256" key="2">
    <source>
        <dbReference type="ARBA" id="ARBA00005568"/>
    </source>
</evidence>
<evidence type="ECO:0000313" key="7">
    <source>
        <dbReference type="Proteomes" id="UP001595681"/>
    </source>
</evidence>
<dbReference type="PANTHER" id="PTHR32308">
    <property type="entry name" value="LYASE BETA SUBUNIT, PUTATIVE (AFU_ORTHOLOGUE AFUA_4G13030)-RELATED"/>
    <property type="match status" value="1"/>
</dbReference>
<accession>A0ABV7NJY5</accession>
<proteinExistence type="inferred from homology"/>
<dbReference type="PANTHER" id="PTHR32308:SF0">
    <property type="entry name" value="HPCH_HPAI ALDOLASE_CITRATE LYASE DOMAIN-CONTAINING PROTEIN"/>
    <property type="match status" value="1"/>
</dbReference>
<evidence type="ECO:0000259" key="5">
    <source>
        <dbReference type="Pfam" id="PF03328"/>
    </source>
</evidence>
<reference evidence="7" key="1">
    <citation type="journal article" date="2019" name="Int. J. Syst. Evol. Microbiol.">
        <title>The Global Catalogue of Microorganisms (GCM) 10K type strain sequencing project: providing services to taxonomists for standard genome sequencing and annotation.</title>
        <authorList>
            <consortium name="The Broad Institute Genomics Platform"/>
            <consortium name="The Broad Institute Genome Sequencing Center for Infectious Disease"/>
            <person name="Wu L."/>
            <person name="Ma J."/>
        </authorList>
    </citation>
    <scope>NUCLEOTIDE SEQUENCE [LARGE SCALE GENOMIC DNA]</scope>
    <source>
        <strain evidence="7">CCM 7491</strain>
    </source>
</reference>
<keyword evidence="6" id="KW-0456">Lyase</keyword>
<name>A0ABV7NJY5_9SPHN</name>
<comment type="similarity">
    <text evidence="2">Belongs to the HpcH/HpaI aldolase family.</text>
</comment>
<dbReference type="InterPro" id="IPR005000">
    <property type="entry name" value="Aldolase/citrate-lyase_domain"/>
</dbReference>
<organism evidence="6 7">
    <name type="scientific">Sphingobium rhizovicinum</name>
    <dbReference type="NCBI Taxonomy" id="432308"/>
    <lineage>
        <taxon>Bacteria</taxon>
        <taxon>Pseudomonadati</taxon>
        <taxon>Pseudomonadota</taxon>
        <taxon>Alphaproteobacteria</taxon>
        <taxon>Sphingomonadales</taxon>
        <taxon>Sphingomonadaceae</taxon>
        <taxon>Sphingobium</taxon>
    </lineage>
</organism>
<dbReference type="Pfam" id="PF03328">
    <property type="entry name" value="HpcH_HpaI"/>
    <property type="match status" value="1"/>
</dbReference>
<comment type="cofactor">
    <cofactor evidence="1">
        <name>Mg(2+)</name>
        <dbReference type="ChEBI" id="CHEBI:18420"/>
    </cofactor>
</comment>